<dbReference type="Pfam" id="PF07833">
    <property type="entry name" value="Cu_amine_oxidN1"/>
    <property type="match status" value="1"/>
</dbReference>
<dbReference type="InterPro" id="IPR036582">
    <property type="entry name" value="Mao_N_sf"/>
</dbReference>
<dbReference type="RefSeq" id="WP_091261005.1">
    <property type="nucleotide sequence ID" value="NZ_FNDE01000034.1"/>
</dbReference>
<gene>
    <name evidence="2" type="ORF">SAMN04489735_103416</name>
</gene>
<reference evidence="2 3" key="1">
    <citation type="submission" date="2016-10" db="EMBL/GenBank/DDBJ databases">
        <authorList>
            <person name="de Groot N.N."/>
        </authorList>
    </citation>
    <scope>NUCLEOTIDE SEQUENCE [LARGE SCALE GENOMIC DNA]</scope>
    <source>
        <strain evidence="2 3">L 420-91</strain>
    </source>
</reference>
<proteinExistence type="predicted"/>
<dbReference type="InterPro" id="IPR012854">
    <property type="entry name" value="Cu_amine_oxidase-like_N"/>
</dbReference>
<evidence type="ECO:0000313" key="3">
    <source>
        <dbReference type="Proteomes" id="UP000198956"/>
    </source>
</evidence>
<dbReference type="Gene3D" id="3.30.457.10">
    <property type="entry name" value="Copper amine oxidase-like, N-terminal domain"/>
    <property type="match status" value="2"/>
</dbReference>
<sequence length="723" mass="77844">MKRGHKKWYKGVRQVSFVALAAPLAVMPWMSSIVEANSNNYVDRILHLSSNYHADGNPAASLYVGEKDIDFTTRDTFRVTLPPGVEWNRVPAGLENATAVLMTESTLVVTPAGPNIVNNDGDQADKIRIPLDIKVNGATGELKVKVEPMDSTITSGEYTFAIVRTGKTIAVADTVEAIGETEADTGIVRIEEASPGQITRGSSTPVTFRLPSQFEWRDIKLTGTGGFTGATFTNIIKDGNTLRATLNIPAGSKDRGFLYVKPRVKPKDGAVPGDVYVSISGTELSDAEVVVAKYQKWGANIKVEQVNQILSSKFDDKKVVKMTIEETSPGAFIGGREVEVEFPSTVKIVGTVTPSGNIVRHLISYSGSDVRGVVNSDSNRITFTIPSTSTPSSSKRKLVFEAAIAVKTGTLGDIEATVEGAGIEKQKVLVAKVIPPVIPKAAGEGKLRIGLQGQEAPDIFLAETMPGAIRKAIDMGPLGTENGFVVVYLPKGVTYTTTPKVEVIEGDLKIDTASVQIVKAESIYDAITFNVKAESTKPSKIRISGIKLGLDRSVPEGVMEAKVAGYALSHPFNSKVFNVTTGSAFQYASVITPAPTDTKMSGSFTIGSTIYRIGDNEKVMDAAPYIKDDRTYLPVRYVAEVLGVGEKDIVWDKAAHTVTLFKGDKVVQIKVGERKIMVNGTVVPTDVVAEIKNERMMLPVYHVVQALGAKARWDAESQTVFIE</sequence>
<name>A0A1G8DKQ8_ANETH</name>
<dbReference type="EMBL" id="FNDE01000034">
    <property type="protein sequence ID" value="SDH58264.1"/>
    <property type="molecule type" value="Genomic_DNA"/>
</dbReference>
<dbReference type="Proteomes" id="UP000198956">
    <property type="component" value="Unassembled WGS sequence"/>
</dbReference>
<feature type="domain" description="Copper amine oxidase-like N-terminal" evidence="1">
    <location>
        <begin position="616"/>
        <end position="722"/>
    </location>
</feature>
<dbReference type="SUPFAM" id="SSF55383">
    <property type="entry name" value="Copper amine oxidase, domain N"/>
    <property type="match status" value="2"/>
</dbReference>
<organism evidence="2 3">
    <name type="scientific">Aneurinibacillus thermoaerophilus</name>
    <dbReference type="NCBI Taxonomy" id="143495"/>
    <lineage>
        <taxon>Bacteria</taxon>
        <taxon>Bacillati</taxon>
        <taxon>Bacillota</taxon>
        <taxon>Bacilli</taxon>
        <taxon>Bacillales</taxon>
        <taxon>Paenibacillaceae</taxon>
        <taxon>Aneurinibacillus group</taxon>
        <taxon>Aneurinibacillus</taxon>
    </lineage>
</organism>
<protein>
    <submittedName>
        <fullName evidence="2">Copper amine oxidase N-terminal domain-containing protein</fullName>
    </submittedName>
</protein>
<evidence type="ECO:0000259" key="1">
    <source>
        <dbReference type="Pfam" id="PF07833"/>
    </source>
</evidence>
<evidence type="ECO:0000313" key="2">
    <source>
        <dbReference type="EMBL" id="SDH58264.1"/>
    </source>
</evidence>
<accession>A0A1G8DKQ8</accession>
<dbReference type="AlphaFoldDB" id="A0A1G8DKQ8"/>
<dbReference type="OrthoDB" id="2023214at2"/>